<accession>A0A841H6U3</accession>
<dbReference type="Gene3D" id="3.90.330.10">
    <property type="entry name" value="Nitrile hydratase alpha /Thiocyanate hydrolase gamma"/>
    <property type="match status" value="1"/>
</dbReference>
<protein>
    <recommendedName>
        <fullName evidence="2">Nitrile hydratase alpha/Thiocyanate hydrolase gamma domain-containing protein</fullName>
    </recommendedName>
</protein>
<feature type="domain" description="Nitrile hydratase alpha/Thiocyanate hydrolase gamma" evidence="2">
    <location>
        <begin position="19"/>
        <end position="68"/>
    </location>
</feature>
<dbReference type="SUPFAM" id="SSF56209">
    <property type="entry name" value="Nitrile hydratase alpha chain"/>
    <property type="match status" value="1"/>
</dbReference>
<dbReference type="Pfam" id="PF02979">
    <property type="entry name" value="NHase_alpha"/>
    <property type="match status" value="1"/>
</dbReference>
<proteinExistence type="predicted"/>
<comment type="caution">
    <text evidence="3">The sequence shown here is derived from an EMBL/GenBank/DDBJ whole genome shotgun (WGS) entry which is preliminary data.</text>
</comment>
<keyword evidence="1" id="KW-0479">Metal-binding</keyword>
<dbReference type="AlphaFoldDB" id="A0A841H6U3"/>
<name>A0A841H6U3_9BACT</name>
<dbReference type="GO" id="GO:0003824">
    <property type="term" value="F:catalytic activity"/>
    <property type="evidence" value="ECO:0007669"/>
    <property type="project" value="InterPro"/>
</dbReference>
<organism evidence="3 4">
    <name type="scientific">Longimicrobium terrae</name>
    <dbReference type="NCBI Taxonomy" id="1639882"/>
    <lineage>
        <taxon>Bacteria</taxon>
        <taxon>Pseudomonadati</taxon>
        <taxon>Gemmatimonadota</taxon>
        <taxon>Longimicrobiia</taxon>
        <taxon>Longimicrobiales</taxon>
        <taxon>Longimicrobiaceae</taxon>
        <taxon>Longimicrobium</taxon>
    </lineage>
</organism>
<dbReference type="InterPro" id="IPR004232">
    <property type="entry name" value="CN_Hdrtase_a/SCN_Hdrlase_g"/>
</dbReference>
<evidence type="ECO:0000256" key="1">
    <source>
        <dbReference type="ARBA" id="ARBA00022723"/>
    </source>
</evidence>
<dbReference type="GO" id="GO:0046914">
    <property type="term" value="F:transition metal ion binding"/>
    <property type="evidence" value="ECO:0007669"/>
    <property type="project" value="InterPro"/>
</dbReference>
<dbReference type="InterPro" id="IPR036648">
    <property type="entry name" value="CN_Hdrase_a/SCN_Hdrase_g_sf"/>
</dbReference>
<reference evidence="3 4" key="1">
    <citation type="submission" date="2020-08" db="EMBL/GenBank/DDBJ databases">
        <title>Genomic Encyclopedia of Type Strains, Phase IV (KMG-IV): sequencing the most valuable type-strain genomes for metagenomic binning, comparative biology and taxonomic classification.</title>
        <authorList>
            <person name="Goeker M."/>
        </authorList>
    </citation>
    <scope>NUCLEOTIDE SEQUENCE [LARGE SCALE GENOMIC DNA]</scope>
    <source>
        <strain evidence="3 4">DSM 29007</strain>
    </source>
</reference>
<gene>
    <name evidence="3" type="ORF">HNQ61_005495</name>
</gene>
<dbReference type="RefSeq" id="WP_170040219.1">
    <property type="nucleotide sequence ID" value="NZ_JABDTL010000002.1"/>
</dbReference>
<evidence type="ECO:0000313" key="3">
    <source>
        <dbReference type="EMBL" id="MBB6073817.1"/>
    </source>
</evidence>
<keyword evidence="4" id="KW-1185">Reference proteome</keyword>
<evidence type="ECO:0000259" key="2">
    <source>
        <dbReference type="Pfam" id="PF02979"/>
    </source>
</evidence>
<evidence type="ECO:0000313" key="4">
    <source>
        <dbReference type="Proteomes" id="UP000582837"/>
    </source>
</evidence>
<dbReference type="EMBL" id="JACHIA010000030">
    <property type="protein sequence ID" value="MBB6073817.1"/>
    <property type="molecule type" value="Genomic_DNA"/>
</dbReference>
<dbReference type="Proteomes" id="UP000582837">
    <property type="component" value="Unassembled WGS sequence"/>
</dbReference>
<sequence>MAHEARRQVEQGLYELAERDPEFRAKLQSDPKGALSQMFGGELPADLKVQVHQEDANTIHIVLPNRTPVAGTQNSVGSAAVTYCSGCSGSWSTCGYELTCYGPTCSSS</sequence>